<dbReference type="InterPro" id="IPR006073">
    <property type="entry name" value="GTP-bd"/>
</dbReference>
<dbReference type="RefSeq" id="WP_263821578.1">
    <property type="nucleotide sequence ID" value="NZ_JAOXHL010000001.1"/>
</dbReference>
<feature type="binding site" evidence="8">
    <location>
        <begin position="229"/>
        <end position="233"/>
    </location>
    <ligand>
        <name>GTP</name>
        <dbReference type="ChEBI" id="CHEBI:37565"/>
        <label>2</label>
    </ligand>
</feature>
<sequence length="445" mass="50285">MQTIAIVGKPNVGKSSLFNKIIRRKQSIVNDQAGITRDRIYGLGNWLLREFMLIDTGGLLAKTDDVYQPDIIRQVNFAIDEANVIIFLVSHKDGIDANDMMIAKMLKKTAAIKKILLVVNKSENNINKENENQLYALGFGKPIYVSAEHSVGVGDLLDALVIDLPPNPIDKDDDNFEFCVIGVPNVGKSSLLNAILNEDRSIVHDQAGSTRDSIDAMFKYNKKGYTIIDTAGVRRKGKISEDVEKYAVLRTQKAIQRASLILFMIDGSQPISEQDEVVGGLAYQANIPTIIVVNKWDAVQKDDKTMQQFIKKVRSHFKYLSWAPIVFISAKENKRIHTIFETIEMIREQKDRHISTSVLTDTLIRANVAVDPALHKGGRIQISYAVQVESQIPTFVIKCNNPKYLHFSYARYIENEIRARFGFDSVPITLYWQDKNKKIRGLENE</sequence>
<keyword evidence="12" id="KW-0378">Hydrolase</keyword>
<keyword evidence="5 8" id="KW-0547">Nucleotide-binding</keyword>
<comment type="caution">
    <text evidence="12">The sequence shown here is derived from an EMBL/GenBank/DDBJ whole genome shotgun (WGS) entry which is preliminary data.</text>
</comment>
<dbReference type="Pfam" id="PF01926">
    <property type="entry name" value="MMR_HSR1"/>
    <property type="match status" value="2"/>
</dbReference>
<dbReference type="InterPro" id="IPR005225">
    <property type="entry name" value="Small_GTP-bd"/>
</dbReference>
<dbReference type="EMBL" id="JAOXHL010000001">
    <property type="protein sequence ID" value="MCV3728248.1"/>
    <property type="molecule type" value="Genomic_DNA"/>
</dbReference>
<proteinExistence type="inferred from homology"/>
<evidence type="ECO:0000256" key="7">
    <source>
        <dbReference type="ARBA" id="ARBA00032345"/>
    </source>
</evidence>
<comment type="subunit">
    <text evidence="8">Associates with the 50S ribosomal subunit.</text>
</comment>
<name>A0ABT3BLW5_9BACT</name>
<feature type="domain" description="EngA-type G" evidence="11">
    <location>
        <begin position="2"/>
        <end position="168"/>
    </location>
</feature>
<feature type="domain" description="EngA-type G" evidence="11">
    <location>
        <begin position="176"/>
        <end position="351"/>
    </location>
</feature>
<comment type="function">
    <text evidence="8 10">GTPase that plays an essential role in the late steps of ribosome biogenesis.</text>
</comment>
<comment type="similarity">
    <text evidence="1 8 9 10">Belongs to the TRAFAC class TrmE-Era-EngA-EngB-Septin-like GTPase superfamily. EngA (Der) GTPase family.</text>
</comment>
<organism evidence="12 13">
    <name type="scientific">Ureaplasma miroungigenitalium</name>
    <dbReference type="NCBI Taxonomy" id="1042321"/>
    <lineage>
        <taxon>Bacteria</taxon>
        <taxon>Bacillati</taxon>
        <taxon>Mycoplasmatota</taxon>
        <taxon>Mycoplasmoidales</taxon>
        <taxon>Mycoplasmoidaceae</taxon>
        <taxon>Ureaplasma</taxon>
    </lineage>
</organism>
<evidence type="ECO:0000256" key="5">
    <source>
        <dbReference type="ARBA" id="ARBA00022741"/>
    </source>
</evidence>
<evidence type="ECO:0000313" key="12">
    <source>
        <dbReference type="EMBL" id="MCV3728248.1"/>
    </source>
</evidence>
<protein>
    <recommendedName>
        <fullName evidence="2 8">GTPase Der</fullName>
    </recommendedName>
    <alternativeName>
        <fullName evidence="7 8">GTP-binding protein EngA</fullName>
    </alternativeName>
</protein>
<keyword evidence="6 8" id="KW-0342">GTP-binding</keyword>
<keyword evidence="4 10" id="KW-0677">Repeat</keyword>
<dbReference type="NCBIfam" id="TIGR00231">
    <property type="entry name" value="small_GTP"/>
    <property type="match status" value="2"/>
</dbReference>
<keyword evidence="13" id="KW-1185">Reference proteome</keyword>
<evidence type="ECO:0000256" key="9">
    <source>
        <dbReference type="PROSITE-ProRule" id="PRU01049"/>
    </source>
</evidence>
<dbReference type="GO" id="GO:0016787">
    <property type="term" value="F:hydrolase activity"/>
    <property type="evidence" value="ECO:0007669"/>
    <property type="project" value="UniProtKB-KW"/>
</dbReference>
<dbReference type="NCBIfam" id="TIGR03594">
    <property type="entry name" value="GTPase_EngA"/>
    <property type="match status" value="1"/>
</dbReference>
<evidence type="ECO:0000256" key="8">
    <source>
        <dbReference type="HAMAP-Rule" id="MF_00195"/>
    </source>
</evidence>
<dbReference type="Proteomes" id="UP001208245">
    <property type="component" value="Unassembled WGS sequence"/>
</dbReference>
<dbReference type="Gene3D" id="3.30.300.20">
    <property type="match status" value="1"/>
</dbReference>
<dbReference type="CDD" id="cd01895">
    <property type="entry name" value="EngA2"/>
    <property type="match status" value="1"/>
</dbReference>
<feature type="binding site" evidence="8">
    <location>
        <begin position="55"/>
        <end position="59"/>
    </location>
    <ligand>
        <name>GTP</name>
        <dbReference type="ChEBI" id="CHEBI:37565"/>
        <label>1</label>
    </ligand>
</feature>
<evidence type="ECO:0000256" key="4">
    <source>
        <dbReference type="ARBA" id="ARBA00022737"/>
    </source>
</evidence>
<feature type="binding site" evidence="8">
    <location>
        <begin position="8"/>
        <end position="15"/>
    </location>
    <ligand>
        <name>GTP</name>
        <dbReference type="ChEBI" id="CHEBI:37565"/>
        <label>1</label>
    </ligand>
</feature>
<dbReference type="InterPro" id="IPR015946">
    <property type="entry name" value="KH_dom-like_a/b"/>
</dbReference>
<keyword evidence="3 8" id="KW-0690">Ribosome biogenesis</keyword>
<reference evidence="12 13" key="1">
    <citation type="journal article" date="2020" name="Int. J. Syst. Evol. Microbiol.">
        <title>Ureaplasma miroungigenitalium sp. nov. isolated from northern elephant seals (Mirounga angustirostris) and Ureaplasma zalophigenitalium sp. nov. isolated from California sea lions (Zalophus californianus).</title>
        <authorList>
            <person name="Volokhov D.V."/>
            <person name="Gulland F.M."/>
            <person name="Gao Y."/>
            <person name="Chizhikov V.E."/>
        </authorList>
    </citation>
    <scope>NUCLEOTIDE SEQUENCE [LARGE SCALE GENOMIC DNA]</scope>
    <source>
        <strain evidence="12 13">ES3182-GEN</strain>
    </source>
</reference>
<dbReference type="HAMAP" id="MF_00195">
    <property type="entry name" value="GTPase_Der"/>
    <property type="match status" value="1"/>
</dbReference>
<dbReference type="InterPro" id="IPR027417">
    <property type="entry name" value="P-loop_NTPase"/>
</dbReference>
<evidence type="ECO:0000256" key="10">
    <source>
        <dbReference type="RuleBase" id="RU004481"/>
    </source>
</evidence>
<dbReference type="SUPFAM" id="SSF52540">
    <property type="entry name" value="P-loop containing nucleoside triphosphate hydrolases"/>
    <property type="match status" value="2"/>
</dbReference>
<evidence type="ECO:0000256" key="2">
    <source>
        <dbReference type="ARBA" id="ARBA00020953"/>
    </source>
</evidence>
<feature type="binding site" evidence="8">
    <location>
        <begin position="294"/>
        <end position="297"/>
    </location>
    <ligand>
        <name>GTP</name>
        <dbReference type="ChEBI" id="CHEBI:37565"/>
        <label>2</label>
    </ligand>
</feature>
<dbReference type="Gene3D" id="3.40.50.300">
    <property type="entry name" value="P-loop containing nucleotide triphosphate hydrolases"/>
    <property type="match status" value="2"/>
</dbReference>
<feature type="binding site" evidence="8">
    <location>
        <begin position="120"/>
        <end position="123"/>
    </location>
    <ligand>
        <name>GTP</name>
        <dbReference type="ChEBI" id="CHEBI:37565"/>
        <label>1</label>
    </ligand>
</feature>
<dbReference type="PIRSF" id="PIRSF006485">
    <property type="entry name" value="GTP-binding_EngA"/>
    <property type="match status" value="1"/>
</dbReference>
<dbReference type="InterPro" id="IPR016484">
    <property type="entry name" value="GTPase_Der"/>
</dbReference>
<dbReference type="InterPro" id="IPR031166">
    <property type="entry name" value="G_ENGA"/>
</dbReference>
<dbReference type="PANTHER" id="PTHR43834">
    <property type="entry name" value="GTPASE DER"/>
    <property type="match status" value="1"/>
</dbReference>
<accession>A0ABT3BLW5</accession>
<dbReference type="PANTHER" id="PTHR43834:SF6">
    <property type="entry name" value="GTPASE DER"/>
    <property type="match status" value="1"/>
</dbReference>
<dbReference type="PROSITE" id="PS51712">
    <property type="entry name" value="G_ENGA"/>
    <property type="match status" value="2"/>
</dbReference>
<dbReference type="Pfam" id="PF14714">
    <property type="entry name" value="KH_dom-like"/>
    <property type="match status" value="1"/>
</dbReference>
<evidence type="ECO:0000256" key="3">
    <source>
        <dbReference type="ARBA" id="ARBA00022517"/>
    </source>
</evidence>
<gene>
    <name evidence="8 12" type="primary">der</name>
    <name evidence="12" type="ORF">OF376_00390</name>
</gene>
<evidence type="ECO:0000259" key="11">
    <source>
        <dbReference type="PROSITE" id="PS51712"/>
    </source>
</evidence>
<feature type="binding site" evidence="8">
    <location>
        <begin position="182"/>
        <end position="189"/>
    </location>
    <ligand>
        <name>GTP</name>
        <dbReference type="ChEBI" id="CHEBI:37565"/>
        <label>2</label>
    </ligand>
</feature>
<evidence type="ECO:0000256" key="6">
    <source>
        <dbReference type="ARBA" id="ARBA00023134"/>
    </source>
</evidence>
<dbReference type="InterPro" id="IPR032859">
    <property type="entry name" value="KH_dom-like"/>
</dbReference>
<dbReference type="CDD" id="cd01894">
    <property type="entry name" value="EngA1"/>
    <property type="match status" value="1"/>
</dbReference>
<evidence type="ECO:0000256" key="1">
    <source>
        <dbReference type="ARBA" id="ARBA00008279"/>
    </source>
</evidence>
<evidence type="ECO:0000313" key="13">
    <source>
        <dbReference type="Proteomes" id="UP001208245"/>
    </source>
</evidence>